<dbReference type="InterPro" id="IPR044290">
    <property type="entry name" value="RRA1/2/3"/>
</dbReference>
<dbReference type="Proteomes" id="UP000594638">
    <property type="component" value="Unassembled WGS sequence"/>
</dbReference>
<sequence>MLKTDIMRVSEKNAELKKQVRELNDKLRLAELGKDHAREQFMVLSEPHKAGPFGTVKGLRTNPTVLPDESVNPRLAKILAEVAVGKELIVALANSNVKGMLEVWFTSIKKVGIRNYLVVALDDAIVDFCKSNDVSVYKRDPDEVVDSLGKIGGNHAVSGLKFRILREFLQLGYSVLLSDVDIVFLQNPFDHLYRDSDVESMTDGHNNMTAYGYNDVFDEPAMGWARYAHTMRIWVYNSGFFYIRPTIPSIELLDRVADRMAHQANVWDQAVFNEELYYPSHPGYIGLHAAKRTMDFYLFMNSKVLFKTVRKDANLKKLKPVIVHINYHPDKLSRMLAVIEFYVNGKQDALDSFPDGSA</sequence>
<dbReference type="GO" id="GO:0016757">
    <property type="term" value="F:glycosyltransferase activity"/>
    <property type="evidence" value="ECO:0007669"/>
    <property type="project" value="UniProtKB-KW"/>
</dbReference>
<keyword evidence="2" id="KW-0808">Transferase</keyword>
<gene>
    <name evidence="5" type="ORF">OLEA9_A091361</name>
</gene>
<dbReference type="GO" id="GO:0000139">
    <property type="term" value="C:Golgi membrane"/>
    <property type="evidence" value="ECO:0007669"/>
    <property type="project" value="UniProtKB-SubCell"/>
</dbReference>
<comment type="similarity">
    <text evidence="1 2">Belongs to the glycosyltransferase 77 family.</text>
</comment>
<evidence type="ECO:0000256" key="1">
    <source>
        <dbReference type="ARBA" id="ARBA00007033"/>
    </source>
</evidence>
<organism evidence="5 6">
    <name type="scientific">Olea europaea subsp. europaea</name>
    <dbReference type="NCBI Taxonomy" id="158383"/>
    <lineage>
        <taxon>Eukaryota</taxon>
        <taxon>Viridiplantae</taxon>
        <taxon>Streptophyta</taxon>
        <taxon>Embryophyta</taxon>
        <taxon>Tracheophyta</taxon>
        <taxon>Spermatophyta</taxon>
        <taxon>Magnoliopsida</taxon>
        <taxon>eudicotyledons</taxon>
        <taxon>Gunneridae</taxon>
        <taxon>Pentapetalae</taxon>
        <taxon>asterids</taxon>
        <taxon>lamiids</taxon>
        <taxon>Lamiales</taxon>
        <taxon>Oleaceae</taxon>
        <taxon>Oleeae</taxon>
        <taxon>Olea</taxon>
    </lineage>
</organism>
<evidence type="ECO:0000259" key="4">
    <source>
        <dbReference type="Pfam" id="PF03407"/>
    </source>
</evidence>
<keyword evidence="6" id="KW-1185">Reference proteome</keyword>
<dbReference type="SUPFAM" id="SSF53448">
    <property type="entry name" value="Nucleotide-diphospho-sugar transferases"/>
    <property type="match status" value="1"/>
</dbReference>
<dbReference type="PANTHER" id="PTHR46581">
    <property type="entry name" value="ARABINOSYLTRANSFERASE RRA3"/>
    <property type="match status" value="1"/>
</dbReference>
<accession>A0A8S0V2Z7</accession>
<keyword evidence="2" id="KW-0328">Glycosyltransferase</keyword>
<proteinExistence type="inferred from homology"/>
<keyword evidence="3" id="KW-0175">Coiled coil</keyword>
<keyword evidence="2" id="KW-0961">Cell wall biogenesis/degradation</keyword>
<reference evidence="5 6" key="1">
    <citation type="submission" date="2019-12" db="EMBL/GenBank/DDBJ databases">
        <authorList>
            <person name="Alioto T."/>
            <person name="Alioto T."/>
            <person name="Gomez Garrido J."/>
        </authorList>
    </citation>
    <scope>NUCLEOTIDE SEQUENCE [LARGE SCALE GENOMIC DNA]</scope>
</reference>
<dbReference type="EC" id="2.4.2.-" evidence="2"/>
<dbReference type="InterPro" id="IPR029044">
    <property type="entry name" value="Nucleotide-diphossugar_trans"/>
</dbReference>
<dbReference type="GO" id="GO:0080147">
    <property type="term" value="P:root hair cell development"/>
    <property type="evidence" value="ECO:0007669"/>
    <property type="project" value="InterPro"/>
</dbReference>
<dbReference type="PANTHER" id="PTHR46581:SF3">
    <property type="entry name" value="ARABINOSYLTRANSFERASE RRA3"/>
    <property type="match status" value="1"/>
</dbReference>
<dbReference type="InterPro" id="IPR005069">
    <property type="entry name" value="Nucl-diP-sugar_transferase"/>
</dbReference>
<keyword evidence="2" id="KW-0735">Signal-anchor</keyword>
<evidence type="ECO:0000313" key="6">
    <source>
        <dbReference type="Proteomes" id="UP000594638"/>
    </source>
</evidence>
<dbReference type="Gramene" id="OE9A091361T1">
    <property type="protein sequence ID" value="OE9A091361C1"/>
    <property type="gene ID" value="OE9A091361"/>
</dbReference>
<name>A0A8S0V2Z7_OLEEU</name>
<dbReference type="Pfam" id="PF03407">
    <property type="entry name" value="Nucleotid_trans"/>
    <property type="match status" value="1"/>
</dbReference>
<dbReference type="EMBL" id="CACTIH010009116">
    <property type="protein sequence ID" value="CAA3024792.1"/>
    <property type="molecule type" value="Genomic_DNA"/>
</dbReference>
<comment type="caution">
    <text evidence="5">The sequence shown here is derived from an EMBL/GenBank/DDBJ whole genome shotgun (WGS) entry which is preliminary data.</text>
</comment>
<feature type="domain" description="Nucleotide-diphospho-sugar transferase" evidence="4">
    <location>
        <begin position="113"/>
        <end position="335"/>
    </location>
</feature>
<keyword evidence="2" id="KW-0812">Transmembrane</keyword>
<evidence type="ECO:0000256" key="3">
    <source>
        <dbReference type="SAM" id="Coils"/>
    </source>
</evidence>
<comment type="subcellular location">
    <subcellularLocation>
        <location evidence="2">Golgi apparatus membrane</location>
        <topology evidence="2">Single-pass type II membrane protein</topology>
    </subcellularLocation>
</comment>
<evidence type="ECO:0000256" key="2">
    <source>
        <dbReference type="RuleBase" id="RU363055"/>
    </source>
</evidence>
<dbReference type="AlphaFoldDB" id="A0A8S0V2Z7"/>
<dbReference type="OrthoDB" id="540503at2759"/>
<evidence type="ECO:0000313" key="5">
    <source>
        <dbReference type="EMBL" id="CAA3024792.1"/>
    </source>
</evidence>
<dbReference type="GO" id="GO:0071555">
    <property type="term" value="P:cell wall organization"/>
    <property type="evidence" value="ECO:0007669"/>
    <property type="project" value="UniProtKB-KW"/>
</dbReference>
<feature type="coiled-coil region" evidence="3">
    <location>
        <begin position="6"/>
        <end position="40"/>
    </location>
</feature>
<protein>
    <recommendedName>
        <fullName evidence="2">Glycosyltransferase</fullName>
        <ecNumber evidence="2">2.4.2.-</ecNumber>
    </recommendedName>
</protein>
<keyword evidence="2" id="KW-0333">Golgi apparatus</keyword>